<reference evidence="3 4" key="1">
    <citation type="submission" date="2023-10" db="EMBL/GenBank/DDBJ databases">
        <authorList>
            <person name="Maclean D."/>
            <person name="Macfadyen A."/>
        </authorList>
    </citation>
    <scope>NUCLEOTIDE SEQUENCE [LARGE SCALE GENOMIC DNA]</scope>
</reference>
<dbReference type="Proteomes" id="UP001314263">
    <property type="component" value="Unassembled WGS sequence"/>
</dbReference>
<dbReference type="GO" id="GO:0046872">
    <property type="term" value="F:metal ion binding"/>
    <property type="evidence" value="ECO:0007669"/>
    <property type="project" value="UniProtKB-KW"/>
</dbReference>
<proteinExistence type="predicted"/>
<organism evidence="3 4">
    <name type="scientific">Coccomyxa viridis</name>
    <dbReference type="NCBI Taxonomy" id="1274662"/>
    <lineage>
        <taxon>Eukaryota</taxon>
        <taxon>Viridiplantae</taxon>
        <taxon>Chlorophyta</taxon>
        <taxon>core chlorophytes</taxon>
        <taxon>Trebouxiophyceae</taxon>
        <taxon>Trebouxiophyceae incertae sedis</taxon>
        <taxon>Coccomyxaceae</taxon>
        <taxon>Coccomyxa</taxon>
    </lineage>
</organism>
<evidence type="ECO:0000313" key="3">
    <source>
        <dbReference type="EMBL" id="CAK0783427.1"/>
    </source>
</evidence>
<accession>A0AAV1I9R6</accession>
<name>A0AAV1I9R6_9CHLO</name>
<keyword evidence="2" id="KW-0456">Lyase</keyword>
<dbReference type="Pfam" id="PF01903">
    <property type="entry name" value="CbiX"/>
    <property type="match status" value="1"/>
</dbReference>
<dbReference type="InterPro" id="IPR050963">
    <property type="entry name" value="Sirohydro_Cobaltochel/CbiX"/>
</dbReference>
<protein>
    <recommendedName>
        <fullName evidence="5">Sirohydrochlorin cobaltochelatase</fullName>
    </recommendedName>
</protein>
<dbReference type="SUPFAM" id="SSF53800">
    <property type="entry name" value="Chelatase"/>
    <property type="match status" value="1"/>
</dbReference>
<dbReference type="Gene3D" id="3.40.50.1400">
    <property type="match status" value="1"/>
</dbReference>
<dbReference type="CDD" id="cd03416">
    <property type="entry name" value="CbiX_SirB_N"/>
    <property type="match status" value="1"/>
</dbReference>
<evidence type="ECO:0008006" key="5">
    <source>
        <dbReference type="Google" id="ProtNLM"/>
    </source>
</evidence>
<evidence type="ECO:0000256" key="2">
    <source>
        <dbReference type="ARBA" id="ARBA00023239"/>
    </source>
</evidence>
<dbReference type="EMBL" id="CAUYUE010000008">
    <property type="protein sequence ID" value="CAK0783427.1"/>
    <property type="molecule type" value="Genomic_DNA"/>
</dbReference>
<sequence length="204" mass="21976">MLLVGRVLTSDYKVTPYLGACLPCNGHSKGVAGPSVRPQSLKIFVRRLGRNRRLPWPSASGPAVSSVNSMMVDMGSPADDDDTAIVLVDHGSKRAEANAMLEDFADMYRSHTRRQKVEIAHMELAEPSIGAAVAKCASEGYRKVVVAPYFLSRGRHITSDIPAMVAEAQRAHPEVSCVIADPIGLDPLMAELIEKRVAGALQIS</sequence>
<dbReference type="InterPro" id="IPR002762">
    <property type="entry name" value="CbiX-like"/>
</dbReference>
<dbReference type="AlphaFoldDB" id="A0AAV1I9R6"/>
<gene>
    <name evidence="3" type="ORF">CVIRNUC_006626</name>
</gene>
<comment type="caution">
    <text evidence="3">The sequence shown here is derived from an EMBL/GenBank/DDBJ whole genome shotgun (WGS) entry which is preliminary data.</text>
</comment>
<keyword evidence="1" id="KW-0479">Metal-binding</keyword>
<keyword evidence="4" id="KW-1185">Reference proteome</keyword>
<dbReference type="PANTHER" id="PTHR33542">
    <property type="entry name" value="SIROHYDROCHLORIN FERROCHELATASE, CHLOROPLASTIC"/>
    <property type="match status" value="1"/>
</dbReference>
<dbReference type="PANTHER" id="PTHR33542:SF3">
    <property type="entry name" value="SIROHYDROCHLORIN FERROCHELATASE, CHLOROPLASTIC"/>
    <property type="match status" value="1"/>
</dbReference>
<dbReference type="GO" id="GO:0016829">
    <property type="term" value="F:lyase activity"/>
    <property type="evidence" value="ECO:0007669"/>
    <property type="project" value="UniProtKB-KW"/>
</dbReference>
<evidence type="ECO:0000256" key="1">
    <source>
        <dbReference type="ARBA" id="ARBA00022723"/>
    </source>
</evidence>
<evidence type="ECO:0000313" key="4">
    <source>
        <dbReference type="Proteomes" id="UP001314263"/>
    </source>
</evidence>